<dbReference type="Gene3D" id="3.40.50.1820">
    <property type="entry name" value="alpha/beta hydrolase"/>
    <property type="match status" value="1"/>
</dbReference>
<accession>A0AAW0R9R6</accession>
<dbReference type="InterPro" id="IPR000073">
    <property type="entry name" value="AB_hydrolase_1"/>
</dbReference>
<dbReference type="GO" id="GO:0055088">
    <property type="term" value="P:lipid homeostasis"/>
    <property type="evidence" value="ECO:0007669"/>
    <property type="project" value="TreeGrafter"/>
</dbReference>
<name>A0AAW0R9R6_9PEZI</name>
<comment type="similarity">
    <text evidence="1">Belongs to the peptidase S33 family. ABHD4/ABHD5 subfamily.</text>
</comment>
<organism evidence="3 4">
    <name type="scientific">Apiospora kogelbergensis</name>
    <dbReference type="NCBI Taxonomy" id="1337665"/>
    <lineage>
        <taxon>Eukaryota</taxon>
        <taxon>Fungi</taxon>
        <taxon>Dikarya</taxon>
        <taxon>Ascomycota</taxon>
        <taxon>Pezizomycotina</taxon>
        <taxon>Sordariomycetes</taxon>
        <taxon>Xylariomycetidae</taxon>
        <taxon>Amphisphaeriales</taxon>
        <taxon>Apiosporaceae</taxon>
        <taxon>Apiospora</taxon>
    </lineage>
</organism>
<feature type="domain" description="AB hydrolase-1" evidence="2">
    <location>
        <begin position="68"/>
        <end position="341"/>
    </location>
</feature>
<evidence type="ECO:0000256" key="1">
    <source>
        <dbReference type="ARBA" id="ARBA00038097"/>
    </source>
</evidence>
<gene>
    <name evidence="3" type="ORF">PG999_002997</name>
</gene>
<dbReference type="EMBL" id="JAQQWP010000002">
    <property type="protein sequence ID" value="KAK8130617.1"/>
    <property type="molecule type" value="Genomic_DNA"/>
</dbReference>
<comment type="caution">
    <text evidence="3">The sequence shown here is derived from an EMBL/GenBank/DDBJ whole genome shotgun (WGS) entry which is preliminary data.</text>
</comment>
<dbReference type="GO" id="GO:0042171">
    <property type="term" value="F:lysophosphatidic acid acyltransferase activity"/>
    <property type="evidence" value="ECO:0007669"/>
    <property type="project" value="TreeGrafter"/>
</dbReference>
<dbReference type="InterPro" id="IPR029058">
    <property type="entry name" value="AB_hydrolase_fold"/>
</dbReference>
<evidence type="ECO:0000313" key="3">
    <source>
        <dbReference type="EMBL" id="KAK8130617.1"/>
    </source>
</evidence>
<dbReference type="Pfam" id="PF12697">
    <property type="entry name" value="Abhydrolase_6"/>
    <property type="match status" value="1"/>
</dbReference>
<dbReference type="PANTHER" id="PTHR42886:SF29">
    <property type="entry name" value="PUMMELIG, ISOFORM A"/>
    <property type="match status" value="1"/>
</dbReference>
<dbReference type="AlphaFoldDB" id="A0AAW0R9R6"/>
<dbReference type="GO" id="GO:0004623">
    <property type="term" value="F:phospholipase A2 activity"/>
    <property type="evidence" value="ECO:0007669"/>
    <property type="project" value="TreeGrafter"/>
</dbReference>
<dbReference type="GO" id="GO:0035965">
    <property type="term" value="P:cardiolipin acyl-chain remodeling"/>
    <property type="evidence" value="ECO:0007669"/>
    <property type="project" value="TreeGrafter"/>
</dbReference>
<evidence type="ECO:0000259" key="2">
    <source>
        <dbReference type="Pfam" id="PF12697"/>
    </source>
</evidence>
<proteinExistence type="inferred from homology"/>
<dbReference type="SUPFAM" id="SSF53474">
    <property type="entry name" value="alpha/beta-Hydrolases"/>
    <property type="match status" value="1"/>
</dbReference>
<dbReference type="Proteomes" id="UP001392437">
    <property type="component" value="Unassembled WGS sequence"/>
</dbReference>
<dbReference type="GO" id="GO:0006654">
    <property type="term" value="P:phosphatidic acid biosynthetic process"/>
    <property type="evidence" value="ECO:0007669"/>
    <property type="project" value="TreeGrafter"/>
</dbReference>
<dbReference type="GO" id="GO:0005743">
    <property type="term" value="C:mitochondrial inner membrane"/>
    <property type="evidence" value="ECO:0007669"/>
    <property type="project" value="TreeGrafter"/>
</dbReference>
<sequence length="363" mass="40056">MFDFNFYLSYNWIYWTRPSGPPSTLPAGIERSFIQTPHGPIELLCAKPRSSSSSKKRSNTTSAPPNVVVFAHGGMGSAWVWTPYMLYLAQHGVTSYAVSTRGHGESWHPAFLRMLYGTTKRDLGDDLVAGIKAVQAREGGGEVVLVGHSSGGGLSQFLVNEGDVKVKGLGLLGAVPGSGSYKVYYNWACFDPWFVVRMIFHGLHSNSPLSHPFLIRQAFFSDDYPEEDLLEFQRHMNRYESFWWPSGMLAAFVNARKLIGNILGWNGSSDRILIMAGTGDKLMTRDVQINSAETYRSAVSGMVREKKLEADDAPVEKLEGDGGQDNSGQGVRLAWVPGAGHHLQNDVQWKVGAAKLLAWLEQL</sequence>
<keyword evidence="4" id="KW-1185">Reference proteome</keyword>
<reference evidence="3 4" key="1">
    <citation type="submission" date="2023-01" db="EMBL/GenBank/DDBJ databases">
        <title>Analysis of 21 Apiospora genomes using comparative genomics revels a genus with tremendous synthesis potential of carbohydrate active enzymes and secondary metabolites.</title>
        <authorList>
            <person name="Sorensen T."/>
        </authorList>
    </citation>
    <scope>NUCLEOTIDE SEQUENCE [LARGE SCALE GENOMIC DNA]</scope>
    <source>
        <strain evidence="3 4">CBS 117206</strain>
    </source>
</reference>
<protein>
    <recommendedName>
        <fullName evidence="2">AB hydrolase-1 domain-containing protein</fullName>
    </recommendedName>
</protein>
<dbReference type="PANTHER" id="PTHR42886">
    <property type="entry name" value="RE40534P-RELATED"/>
    <property type="match status" value="1"/>
</dbReference>
<evidence type="ECO:0000313" key="4">
    <source>
        <dbReference type="Proteomes" id="UP001392437"/>
    </source>
</evidence>